<keyword evidence="4" id="KW-0472">Membrane</keyword>
<dbReference type="Gene3D" id="1.25.40.390">
    <property type="match status" value="1"/>
</dbReference>
<dbReference type="EMBL" id="FOJG01000002">
    <property type="protein sequence ID" value="SEW51597.1"/>
    <property type="molecule type" value="Genomic_DNA"/>
</dbReference>
<proteinExistence type="inferred from homology"/>
<evidence type="ECO:0000259" key="8">
    <source>
        <dbReference type="Pfam" id="PF14322"/>
    </source>
</evidence>
<dbReference type="InterPro" id="IPR012944">
    <property type="entry name" value="SusD_RagB_dom"/>
</dbReference>
<gene>
    <name evidence="9" type="ORF">SAMN04488122_4357</name>
</gene>
<dbReference type="RefSeq" id="WP_089897997.1">
    <property type="nucleotide sequence ID" value="NZ_FOJG01000002.1"/>
</dbReference>
<sequence length="460" mass="51923">MLIQKMFLTTFFILVCCCCSKSAFLDKKPNTNIVIPSTLDDMTQLLDNQDVFSFCTPASGIMSADEYYYPTQESFDAVFSKTEKNCFTWNKDIYGGEKEIPEWNAPYKAIFYSNVVLEGWEKLSNGEKESEKGAYVKAWALFNRSYNYFNLVQAFALPYDQATASSDLGVPLKLTADINDVQKRATVQETYDRIISDLEASIKLFTIAISSKNLNRPSRSAGFALLARVYNYMRNYDKSLQAADSSLSIYSTLIDYNTLDPEAYEPFTNYNTELVYYSITNTTYQAVTVNSGSSTIDTALVGLYDQNDLRKAIFFNVDKENYSMRSGYNGIGGYPFTGLAVDEVYLLKAEGQARAGSLDAAKSTLNSLLINRYKTGTYKPMTGTSKTEILNAIVSERRKELIWRGLRWSDIKRLNKEGANITLKRVIGSTVFTLAPNDPRYVMPIPDDEISLSHIQQNLR</sequence>
<evidence type="ECO:0000313" key="9">
    <source>
        <dbReference type="EMBL" id="SEW51597.1"/>
    </source>
</evidence>
<feature type="chain" id="PRO_5011738459" evidence="6">
    <location>
        <begin position="24"/>
        <end position="460"/>
    </location>
</feature>
<feature type="signal peptide" evidence="6">
    <location>
        <begin position="1"/>
        <end position="23"/>
    </location>
</feature>
<dbReference type="InterPro" id="IPR011990">
    <property type="entry name" value="TPR-like_helical_dom_sf"/>
</dbReference>
<dbReference type="Pfam" id="PF14322">
    <property type="entry name" value="SusD-like_3"/>
    <property type="match status" value="1"/>
</dbReference>
<accession>A0A1I0S778</accession>
<evidence type="ECO:0000256" key="2">
    <source>
        <dbReference type="ARBA" id="ARBA00006275"/>
    </source>
</evidence>
<evidence type="ECO:0000259" key="7">
    <source>
        <dbReference type="Pfam" id="PF07980"/>
    </source>
</evidence>
<evidence type="ECO:0000313" key="10">
    <source>
        <dbReference type="Proteomes" id="UP000199310"/>
    </source>
</evidence>
<evidence type="ECO:0000256" key="3">
    <source>
        <dbReference type="ARBA" id="ARBA00022729"/>
    </source>
</evidence>
<dbReference type="Pfam" id="PF07980">
    <property type="entry name" value="SusD_RagB"/>
    <property type="match status" value="1"/>
</dbReference>
<keyword evidence="3 6" id="KW-0732">Signal</keyword>
<keyword evidence="5" id="KW-0998">Cell outer membrane</keyword>
<dbReference type="OrthoDB" id="653598at2"/>
<evidence type="ECO:0000256" key="6">
    <source>
        <dbReference type="SAM" id="SignalP"/>
    </source>
</evidence>
<keyword evidence="10" id="KW-1185">Reference proteome</keyword>
<dbReference type="SUPFAM" id="SSF48452">
    <property type="entry name" value="TPR-like"/>
    <property type="match status" value="1"/>
</dbReference>
<feature type="domain" description="SusD-like N-terminal" evidence="8">
    <location>
        <begin position="24"/>
        <end position="230"/>
    </location>
</feature>
<dbReference type="STRING" id="29529.SAMN04488122_4357"/>
<protein>
    <submittedName>
        <fullName evidence="9">SusD family protein</fullName>
    </submittedName>
</protein>
<name>A0A1I0S778_9BACT</name>
<dbReference type="AlphaFoldDB" id="A0A1I0S778"/>
<dbReference type="Gene3D" id="1.25.40.900">
    <property type="match status" value="1"/>
</dbReference>
<dbReference type="Gene3D" id="2.20.20.130">
    <property type="match status" value="1"/>
</dbReference>
<evidence type="ECO:0000256" key="5">
    <source>
        <dbReference type="ARBA" id="ARBA00023237"/>
    </source>
</evidence>
<evidence type="ECO:0000256" key="4">
    <source>
        <dbReference type="ARBA" id="ARBA00023136"/>
    </source>
</evidence>
<organism evidence="9 10">
    <name type="scientific">Chitinophaga arvensicola</name>
    <dbReference type="NCBI Taxonomy" id="29529"/>
    <lineage>
        <taxon>Bacteria</taxon>
        <taxon>Pseudomonadati</taxon>
        <taxon>Bacteroidota</taxon>
        <taxon>Chitinophagia</taxon>
        <taxon>Chitinophagales</taxon>
        <taxon>Chitinophagaceae</taxon>
        <taxon>Chitinophaga</taxon>
    </lineage>
</organism>
<dbReference type="GO" id="GO:0009279">
    <property type="term" value="C:cell outer membrane"/>
    <property type="evidence" value="ECO:0007669"/>
    <property type="project" value="UniProtKB-SubCell"/>
</dbReference>
<reference evidence="10" key="1">
    <citation type="submission" date="2016-10" db="EMBL/GenBank/DDBJ databases">
        <authorList>
            <person name="Varghese N."/>
            <person name="Submissions S."/>
        </authorList>
    </citation>
    <scope>NUCLEOTIDE SEQUENCE [LARGE SCALE GENOMIC DNA]</scope>
    <source>
        <strain evidence="10">DSM 3695</strain>
    </source>
</reference>
<evidence type="ECO:0000256" key="1">
    <source>
        <dbReference type="ARBA" id="ARBA00004442"/>
    </source>
</evidence>
<dbReference type="Proteomes" id="UP000199310">
    <property type="component" value="Unassembled WGS sequence"/>
</dbReference>
<comment type="subcellular location">
    <subcellularLocation>
        <location evidence="1">Cell outer membrane</location>
    </subcellularLocation>
</comment>
<feature type="domain" description="RagB/SusD" evidence="7">
    <location>
        <begin position="343"/>
        <end position="453"/>
    </location>
</feature>
<dbReference type="InterPro" id="IPR033985">
    <property type="entry name" value="SusD-like_N"/>
</dbReference>
<comment type="similarity">
    <text evidence="2">Belongs to the SusD family.</text>
</comment>